<dbReference type="InterPro" id="IPR029058">
    <property type="entry name" value="AB_hydrolase_fold"/>
</dbReference>
<comment type="caution">
    <text evidence="1">The sequence shown here is derived from an EMBL/GenBank/DDBJ whole genome shotgun (WGS) entry which is preliminary data.</text>
</comment>
<protein>
    <recommendedName>
        <fullName evidence="2">Peptidase S9 prolyl oligopeptidase catalytic domain-containing protein</fullName>
    </recommendedName>
</protein>
<gene>
    <name evidence="1" type="ORF">SDC9_172740</name>
</gene>
<evidence type="ECO:0000313" key="1">
    <source>
        <dbReference type="EMBL" id="MPN25331.1"/>
    </source>
</evidence>
<dbReference type="Gene3D" id="3.40.50.1820">
    <property type="entry name" value="alpha/beta hydrolase"/>
    <property type="match status" value="1"/>
</dbReference>
<dbReference type="AlphaFoldDB" id="A0A645GEI8"/>
<dbReference type="SUPFAM" id="SSF53474">
    <property type="entry name" value="alpha/beta-Hydrolases"/>
    <property type="match status" value="1"/>
</dbReference>
<evidence type="ECO:0008006" key="2">
    <source>
        <dbReference type="Google" id="ProtNLM"/>
    </source>
</evidence>
<dbReference type="EMBL" id="VSSQ01074472">
    <property type="protein sequence ID" value="MPN25331.1"/>
    <property type="molecule type" value="Genomic_DNA"/>
</dbReference>
<name>A0A645GEI8_9ZZZZ</name>
<organism evidence="1">
    <name type="scientific">bioreactor metagenome</name>
    <dbReference type="NCBI Taxonomy" id="1076179"/>
    <lineage>
        <taxon>unclassified sequences</taxon>
        <taxon>metagenomes</taxon>
        <taxon>ecological metagenomes</taxon>
    </lineage>
</organism>
<sequence>MAKNRPNAAILGYAVLSDDVKGCSVTAPDVISAVDQHTCPCFLFATRTDNVVPVANSLRFMQALDRYGIAFESHIYAFGPHGFSTAAPAIQGPVPALCARTANWVQDSIGWLRDVLGGFGPDGYTAPVCPAHINDDYEAFLSVDCTLGHLLQNPSARTLLQPILRAAFAGTGAGDSALSEDELLSFAAPLKLRDALEFGHISAEELQ</sequence>
<reference evidence="1" key="1">
    <citation type="submission" date="2019-08" db="EMBL/GenBank/DDBJ databases">
        <authorList>
            <person name="Kucharzyk K."/>
            <person name="Murdoch R.W."/>
            <person name="Higgins S."/>
            <person name="Loffler F."/>
        </authorList>
    </citation>
    <scope>NUCLEOTIDE SEQUENCE</scope>
</reference>
<accession>A0A645GEI8</accession>
<proteinExistence type="predicted"/>